<evidence type="ECO:0000256" key="2">
    <source>
        <dbReference type="ARBA" id="ARBA00023125"/>
    </source>
</evidence>
<feature type="transmembrane region" description="Helical" evidence="4">
    <location>
        <begin position="52"/>
        <end position="73"/>
    </location>
</feature>
<dbReference type="InterPro" id="IPR018062">
    <property type="entry name" value="HTH_AraC-typ_CS"/>
</dbReference>
<dbReference type="AlphaFoldDB" id="A0A4R9IHR4"/>
<reference evidence="8 9" key="2">
    <citation type="journal article" date="2019" name="PLoS Negl. Trop. Dis.">
        <title>Revisiting the worldwide diversity of Leptospira species in the environment.</title>
        <authorList>
            <person name="Vincent A.T."/>
            <person name="Schiettekatte O."/>
            <person name="Bourhy P."/>
            <person name="Veyrier F.J."/>
            <person name="Picardeau M."/>
        </authorList>
    </citation>
    <scope>NUCLEOTIDE SEQUENCE [LARGE SCALE GENOMIC DNA]</scope>
    <source>
        <strain evidence="6 8">201800280</strain>
        <strain evidence="9">201800281</strain>
    </source>
</reference>
<feature type="transmembrane region" description="Helical" evidence="4">
    <location>
        <begin position="6"/>
        <end position="22"/>
    </location>
</feature>
<dbReference type="RefSeq" id="WP_135747515.1">
    <property type="nucleotide sequence ID" value="NZ_RQFL01000031.1"/>
</dbReference>
<feature type="domain" description="HTH araC/xylS-type" evidence="5">
    <location>
        <begin position="278"/>
        <end position="377"/>
    </location>
</feature>
<evidence type="ECO:0000313" key="9">
    <source>
        <dbReference type="Proteomes" id="UP000297918"/>
    </source>
</evidence>
<accession>A0A4R9IHR4</accession>
<comment type="caution">
    <text evidence="6">The sequence shown here is derived from an EMBL/GenBank/DDBJ whole genome shotgun (WGS) entry which is preliminary data.</text>
</comment>
<keyword evidence="4" id="KW-1133">Transmembrane helix</keyword>
<name>A0A4R9IHR4_9LEPT</name>
<dbReference type="OrthoDB" id="345364at2"/>
<proteinExistence type="predicted"/>
<organism evidence="6 8">
    <name type="scientific">Leptospira bourretii</name>
    <dbReference type="NCBI Taxonomy" id="2484962"/>
    <lineage>
        <taxon>Bacteria</taxon>
        <taxon>Pseudomonadati</taxon>
        <taxon>Spirochaetota</taxon>
        <taxon>Spirochaetia</taxon>
        <taxon>Leptospirales</taxon>
        <taxon>Leptospiraceae</taxon>
        <taxon>Leptospira</taxon>
    </lineage>
</organism>
<dbReference type="Pfam" id="PF12833">
    <property type="entry name" value="HTH_18"/>
    <property type="match status" value="1"/>
</dbReference>
<evidence type="ECO:0000313" key="8">
    <source>
        <dbReference type="Proteomes" id="UP000297394"/>
    </source>
</evidence>
<keyword evidence="4" id="KW-0472">Membrane</keyword>
<dbReference type="GO" id="GO:0003700">
    <property type="term" value="F:DNA-binding transcription factor activity"/>
    <property type="evidence" value="ECO:0007669"/>
    <property type="project" value="InterPro"/>
</dbReference>
<dbReference type="PANTHER" id="PTHR43280:SF29">
    <property type="entry name" value="ARAC-FAMILY TRANSCRIPTIONAL REGULATOR"/>
    <property type="match status" value="1"/>
</dbReference>
<protein>
    <submittedName>
        <fullName evidence="6">AraC family transcriptional regulator</fullName>
    </submittedName>
</protein>
<evidence type="ECO:0000259" key="5">
    <source>
        <dbReference type="PROSITE" id="PS01124"/>
    </source>
</evidence>
<dbReference type="SUPFAM" id="SSF46689">
    <property type="entry name" value="Homeodomain-like"/>
    <property type="match status" value="1"/>
</dbReference>
<keyword evidence="3" id="KW-0804">Transcription</keyword>
<sequence>MNLIPFAGAIISCLLAISHWIESKEKSLDTKKNQFLKDHHHPILIQSENRFLYRYAPSFLFFSLTILQFHIYGEFANQVRIFSVLFGIHIPCLLLIGPLSYIFFEDMSGGGFKKIRWYHFLPSLFSFIYLFVVGSKLSLWSHMDSPVHDPTYVDHTSIVVLLGLGVLSIFGYTLTIMIRIFRWKFDLNGTIDSSFLPFLYFMGYSMLVVTLFVIAQLFFMEIFFIACAGLTFLLAYVLLLKINHKEFIPNFKRETRLARYQESRIKGVDTALVLQQLEELMSSEKLYLNEDLSLAVLAKRLGIHTHQLSEILNSKLGCTFRNFVNGYRLQESARLLLEEPQMTILSVIYASGFNSKSSFHKLFQNEFGLSPQKYRSKLS</sequence>
<feature type="transmembrane region" description="Helical" evidence="4">
    <location>
        <begin position="222"/>
        <end position="242"/>
    </location>
</feature>
<keyword evidence="2" id="KW-0238">DNA-binding</keyword>
<feature type="transmembrane region" description="Helical" evidence="4">
    <location>
        <begin position="157"/>
        <end position="178"/>
    </location>
</feature>
<dbReference type="PROSITE" id="PS01124">
    <property type="entry name" value="HTH_ARAC_FAMILY_2"/>
    <property type="match status" value="1"/>
</dbReference>
<keyword evidence="9" id="KW-1185">Reference proteome</keyword>
<keyword evidence="4" id="KW-0812">Transmembrane</keyword>
<evidence type="ECO:0000256" key="4">
    <source>
        <dbReference type="SAM" id="Phobius"/>
    </source>
</evidence>
<dbReference type="SMART" id="SM00342">
    <property type="entry name" value="HTH_ARAC"/>
    <property type="match status" value="1"/>
</dbReference>
<gene>
    <name evidence="6" type="ORF">EHQ23_04040</name>
    <name evidence="7" type="ORF">EHQ26_16565</name>
</gene>
<feature type="transmembrane region" description="Helical" evidence="4">
    <location>
        <begin position="198"/>
        <end position="216"/>
    </location>
</feature>
<feature type="transmembrane region" description="Helical" evidence="4">
    <location>
        <begin position="79"/>
        <end position="104"/>
    </location>
</feature>
<dbReference type="PANTHER" id="PTHR43280">
    <property type="entry name" value="ARAC-FAMILY TRANSCRIPTIONAL REGULATOR"/>
    <property type="match status" value="1"/>
</dbReference>
<dbReference type="Proteomes" id="UP000297918">
    <property type="component" value="Unassembled WGS sequence"/>
</dbReference>
<dbReference type="Gene3D" id="1.10.10.60">
    <property type="entry name" value="Homeodomain-like"/>
    <property type="match status" value="2"/>
</dbReference>
<dbReference type="EMBL" id="RQFL01000031">
    <property type="protein sequence ID" value="TGK88674.1"/>
    <property type="molecule type" value="Genomic_DNA"/>
</dbReference>
<evidence type="ECO:0000313" key="7">
    <source>
        <dbReference type="EMBL" id="TGK88674.1"/>
    </source>
</evidence>
<feature type="transmembrane region" description="Helical" evidence="4">
    <location>
        <begin position="116"/>
        <end position="137"/>
    </location>
</feature>
<keyword evidence="1" id="KW-0805">Transcription regulation</keyword>
<evidence type="ECO:0000313" key="6">
    <source>
        <dbReference type="EMBL" id="TGK88024.1"/>
    </source>
</evidence>
<reference evidence="7" key="1">
    <citation type="submission" date="2018-10" db="EMBL/GenBank/DDBJ databases">
        <authorList>
            <person name="Vincent A.T."/>
            <person name="Schiettekatte O."/>
            <person name="Bourhy P."/>
            <person name="Veyrier F.J."/>
            <person name="Picardeau M."/>
        </authorList>
    </citation>
    <scope>NUCLEOTIDE SEQUENCE</scope>
    <source>
        <strain evidence="7">201800281</strain>
    </source>
</reference>
<dbReference type="PROSITE" id="PS00041">
    <property type="entry name" value="HTH_ARAC_FAMILY_1"/>
    <property type="match status" value="1"/>
</dbReference>
<dbReference type="InterPro" id="IPR018060">
    <property type="entry name" value="HTH_AraC"/>
</dbReference>
<dbReference type="EMBL" id="RQFM01000010">
    <property type="protein sequence ID" value="TGK88024.1"/>
    <property type="molecule type" value="Genomic_DNA"/>
</dbReference>
<dbReference type="GO" id="GO:0043565">
    <property type="term" value="F:sequence-specific DNA binding"/>
    <property type="evidence" value="ECO:0007669"/>
    <property type="project" value="InterPro"/>
</dbReference>
<dbReference type="Proteomes" id="UP000297394">
    <property type="component" value="Unassembled WGS sequence"/>
</dbReference>
<dbReference type="InterPro" id="IPR009057">
    <property type="entry name" value="Homeodomain-like_sf"/>
</dbReference>
<evidence type="ECO:0000256" key="1">
    <source>
        <dbReference type="ARBA" id="ARBA00023015"/>
    </source>
</evidence>
<evidence type="ECO:0000256" key="3">
    <source>
        <dbReference type="ARBA" id="ARBA00023163"/>
    </source>
</evidence>